<keyword evidence="2" id="KW-1185">Reference proteome</keyword>
<protein>
    <submittedName>
        <fullName evidence="1">Uncharacterized protein</fullName>
    </submittedName>
</protein>
<evidence type="ECO:0000313" key="1">
    <source>
        <dbReference type="EMBL" id="MFI7440487.1"/>
    </source>
</evidence>
<gene>
    <name evidence="1" type="ORF">ACIBP5_11035</name>
</gene>
<proteinExistence type="predicted"/>
<sequence>MSWSGYRARWRGTDYEATPDPRDDGLWMRLRAPSPAEGFEESAPGCFVRAVPAAECEAAVFVTTVCEWRGEPFQVYGEHDGDLLLEYIGGRVTVARRLGLERVERGVHRSRAPRQEVTALRQHVVPLVT</sequence>
<dbReference type="Proteomes" id="UP001612928">
    <property type="component" value="Unassembled WGS sequence"/>
</dbReference>
<dbReference type="EMBL" id="JBITMB010000002">
    <property type="protein sequence ID" value="MFI7440487.1"/>
    <property type="molecule type" value="Genomic_DNA"/>
</dbReference>
<accession>A0ABW8A250</accession>
<reference evidence="1 2" key="1">
    <citation type="submission" date="2024-10" db="EMBL/GenBank/DDBJ databases">
        <title>The Natural Products Discovery Center: Release of the First 8490 Sequenced Strains for Exploring Actinobacteria Biosynthetic Diversity.</title>
        <authorList>
            <person name="Kalkreuter E."/>
            <person name="Kautsar S.A."/>
            <person name="Yang D."/>
            <person name="Bader C.D."/>
            <person name="Teijaro C.N."/>
            <person name="Fluegel L."/>
            <person name="Davis C.M."/>
            <person name="Simpson J.R."/>
            <person name="Lauterbach L."/>
            <person name="Steele A.D."/>
            <person name="Gui C."/>
            <person name="Meng S."/>
            <person name="Li G."/>
            <person name="Viehrig K."/>
            <person name="Ye F."/>
            <person name="Su P."/>
            <person name="Kiefer A.F."/>
            <person name="Nichols A."/>
            <person name="Cepeda A.J."/>
            <person name="Yan W."/>
            <person name="Fan B."/>
            <person name="Jiang Y."/>
            <person name="Adhikari A."/>
            <person name="Zheng C.-J."/>
            <person name="Schuster L."/>
            <person name="Cowan T.M."/>
            <person name="Smanski M.J."/>
            <person name="Chevrette M.G."/>
            <person name="De Carvalho L.P.S."/>
            <person name="Shen B."/>
        </authorList>
    </citation>
    <scope>NUCLEOTIDE SEQUENCE [LARGE SCALE GENOMIC DNA]</scope>
    <source>
        <strain evidence="1 2">NPDC049503</strain>
    </source>
</reference>
<name>A0ABW8A250_9ACTN</name>
<evidence type="ECO:0000313" key="2">
    <source>
        <dbReference type="Proteomes" id="UP001612928"/>
    </source>
</evidence>
<organism evidence="1 2">
    <name type="scientific">Nonomuraea indica</name>
    <dbReference type="NCBI Taxonomy" id="1581193"/>
    <lineage>
        <taxon>Bacteria</taxon>
        <taxon>Bacillati</taxon>
        <taxon>Actinomycetota</taxon>
        <taxon>Actinomycetes</taxon>
        <taxon>Streptosporangiales</taxon>
        <taxon>Streptosporangiaceae</taxon>
        <taxon>Nonomuraea</taxon>
    </lineage>
</organism>
<dbReference type="RefSeq" id="WP_397020216.1">
    <property type="nucleotide sequence ID" value="NZ_JBITMB010000002.1"/>
</dbReference>
<comment type="caution">
    <text evidence="1">The sequence shown here is derived from an EMBL/GenBank/DDBJ whole genome shotgun (WGS) entry which is preliminary data.</text>
</comment>